<name>A0A255EE13_9ACTN</name>
<dbReference type="PIRSF" id="PIRSF006648">
    <property type="entry name" value="DrrB"/>
    <property type="match status" value="1"/>
</dbReference>
<gene>
    <name evidence="8" type="ORF">CGZ92_05825</name>
</gene>
<dbReference type="GO" id="GO:0046677">
    <property type="term" value="P:response to antibiotic"/>
    <property type="evidence" value="ECO:0007669"/>
    <property type="project" value="UniProtKB-KW"/>
</dbReference>
<dbReference type="GO" id="GO:0043190">
    <property type="term" value="C:ATP-binding cassette (ABC) transporter complex"/>
    <property type="evidence" value="ECO:0007669"/>
    <property type="project" value="InterPro"/>
</dbReference>
<comment type="similarity">
    <text evidence="6">Belongs to the ABC-2 integral membrane protein family.</text>
</comment>
<feature type="transmembrane region" description="Helical" evidence="6">
    <location>
        <begin position="233"/>
        <end position="254"/>
    </location>
</feature>
<comment type="caution">
    <text evidence="8">The sequence shown here is derived from an EMBL/GenBank/DDBJ whole genome shotgun (WGS) entry which is preliminary data.</text>
</comment>
<feature type="domain" description="ABC transmembrane type-2" evidence="7">
    <location>
        <begin position="37"/>
        <end position="257"/>
    </location>
</feature>
<keyword evidence="4 6" id="KW-0472">Membrane</keyword>
<keyword evidence="6" id="KW-1003">Cell membrane</keyword>
<dbReference type="InterPro" id="IPR047817">
    <property type="entry name" value="ABC2_TM_bact-type"/>
</dbReference>
<feature type="transmembrane region" description="Helical" evidence="6">
    <location>
        <begin position="118"/>
        <end position="141"/>
    </location>
</feature>
<evidence type="ECO:0000313" key="8">
    <source>
        <dbReference type="EMBL" id="OYN87785.1"/>
    </source>
</evidence>
<protein>
    <recommendedName>
        <fullName evidence="6">Transport permease protein</fullName>
    </recommendedName>
</protein>
<keyword evidence="5" id="KW-0046">Antibiotic resistance</keyword>
<sequence length="263" mass="27773">MTTATTTAPVDTGRTSLTRPGLHYLFANLGVAMSELGFVIFTIVMPASLYLLFSEVFGSPETGGPEAKAYMMVSMAAYGSMGAAMSAGAQIQHEQRSGWFRQLMITGLTAQEFTIAKIVGAMVQVLPAIVVVYLLGIATGVDLSVATFLTSGALVWVSLLPMVVLGVAVGVWLKPETAGAVVTLLMLALAALGGLWMPVEMFPGWMQTMAKGLPSYWIGEIGRSPLLETGPPLAGVLVLLAWTVVLGVMAAIGYRQAIRMSKR</sequence>
<organism evidence="8 9">
    <name type="scientific">Parenemella sanctibonifatiensis</name>
    <dbReference type="NCBI Taxonomy" id="2016505"/>
    <lineage>
        <taxon>Bacteria</taxon>
        <taxon>Bacillati</taxon>
        <taxon>Actinomycetota</taxon>
        <taxon>Actinomycetes</taxon>
        <taxon>Propionibacteriales</taxon>
        <taxon>Propionibacteriaceae</taxon>
        <taxon>Parenemella</taxon>
    </lineage>
</organism>
<dbReference type="InterPro" id="IPR051784">
    <property type="entry name" value="Nod_factor_ABC_transporter"/>
</dbReference>
<feature type="transmembrane region" description="Helical" evidence="6">
    <location>
        <begin position="153"/>
        <end position="173"/>
    </location>
</feature>
<evidence type="ECO:0000256" key="4">
    <source>
        <dbReference type="ARBA" id="ARBA00023136"/>
    </source>
</evidence>
<dbReference type="PANTHER" id="PTHR43229">
    <property type="entry name" value="NODULATION PROTEIN J"/>
    <property type="match status" value="1"/>
</dbReference>
<dbReference type="PROSITE" id="PS51012">
    <property type="entry name" value="ABC_TM2"/>
    <property type="match status" value="1"/>
</dbReference>
<evidence type="ECO:0000313" key="9">
    <source>
        <dbReference type="Proteomes" id="UP000216533"/>
    </source>
</evidence>
<keyword evidence="2 6" id="KW-0812">Transmembrane</keyword>
<dbReference type="EMBL" id="NMVI01000015">
    <property type="protein sequence ID" value="OYN87785.1"/>
    <property type="molecule type" value="Genomic_DNA"/>
</dbReference>
<dbReference type="PANTHER" id="PTHR43229:SF6">
    <property type="entry name" value="ABC-TYPE MULTIDRUG TRANSPORT SYSTEM, PERMEASE COMPONENT"/>
    <property type="match status" value="1"/>
</dbReference>
<reference evidence="8 9" key="1">
    <citation type="submission" date="2017-07" db="EMBL/GenBank/DDBJ databases">
        <title>Draft whole genome sequences of clinical Proprionibacteriaceae strains.</title>
        <authorList>
            <person name="Bernier A.-M."/>
            <person name="Bernard K."/>
            <person name="Domingo M.-C."/>
        </authorList>
    </citation>
    <scope>NUCLEOTIDE SEQUENCE [LARGE SCALE GENOMIC DNA]</scope>
    <source>
        <strain evidence="8 9">NML 160184</strain>
    </source>
</reference>
<evidence type="ECO:0000256" key="1">
    <source>
        <dbReference type="ARBA" id="ARBA00004141"/>
    </source>
</evidence>
<dbReference type="AlphaFoldDB" id="A0A255EE13"/>
<keyword evidence="6" id="KW-0813">Transport</keyword>
<evidence type="ECO:0000259" key="7">
    <source>
        <dbReference type="PROSITE" id="PS51012"/>
    </source>
</evidence>
<feature type="transmembrane region" description="Helical" evidence="6">
    <location>
        <begin position="24"/>
        <end position="49"/>
    </location>
</feature>
<dbReference type="InterPro" id="IPR013525">
    <property type="entry name" value="ABC2_TM"/>
</dbReference>
<feature type="transmembrane region" description="Helical" evidence="6">
    <location>
        <begin position="180"/>
        <end position="199"/>
    </location>
</feature>
<dbReference type="Proteomes" id="UP000216533">
    <property type="component" value="Unassembled WGS sequence"/>
</dbReference>
<accession>A0A255EE13</accession>
<dbReference type="RefSeq" id="WP_094450451.1">
    <property type="nucleotide sequence ID" value="NZ_NMVI01000015.1"/>
</dbReference>
<keyword evidence="3 6" id="KW-1133">Transmembrane helix</keyword>
<feature type="transmembrane region" description="Helical" evidence="6">
    <location>
        <begin position="69"/>
        <end position="91"/>
    </location>
</feature>
<dbReference type="GO" id="GO:0140359">
    <property type="term" value="F:ABC-type transporter activity"/>
    <property type="evidence" value="ECO:0007669"/>
    <property type="project" value="InterPro"/>
</dbReference>
<evidence type="ECO:0000256" key="6">
    <source>
        <dbReference type="RuleBase" id="RU361157"/>
    </source>
</evidence>
<comment type="subcellular location">
    <subcellularLocation>
        <location evidence="6">Cell membrane</location>
        <topology evidence="6">Multi-pass membrane protein</topology>
    </subcellularLocation>
    <subcellularLocation>
        <location evidence="1">Membrane</location>
        <topology evidence="1">Multi-pass membrane protein</topology>
    </subcellularLocation>
</comment>
<proteinExistence type="inferred from homology"/>
<evidence type="ECO:0000256" key="5">
    <source>
        <dbReference type="ARBA" id="ARBA00023251"/>
    </source>
</evidence>
<dbReference type="Pfam" id="PF01061">
    <property type="entry name" value="ABC2_membrane"/>
    <property type="match status" value="1"/>
</dbReference>
<evidence type="ECO:0000256" key="2">
    <source>
        <dbReference type="ARBA" id="ARBA00022692"/>
    </source>
</evidence>
<dbReference type="InterPro" id="IPR000412">
    <property type="entry name" value="ABC_2_transport"/>
</dbReference>
<evidence type="ECO:0000256" key="3">
    <source>
        <dbReference type="ARBA" id="ARBA00022989"/>
    </source>
</evidence>